<keyword evidence="7 9" id="KW-0472">Membrane</keyword>
<protein>
    <submittedName>
        <fullName evidence="11">Aromatic amino acid transport protein AroP</fullName>
    </submittedName>
</protein>
<comment type="subcellular location">
    <subcellularLocation>
        <location evidence="1">Membrane</location>
        <topology evidence="1">Multi-pass membrane protein</topology>
    </subcellularLocation>
</comment>
<dbReference type="PROSITE" id="PS00218">
    <property type="entry name" value="AMINO_ACID_PERMEASE_1"/>
    <property type="match status" value="1"/>
</dbReference>
<keyword evidence="6 9" id="KW-1133">Transmembrane helix</keyword>
<evidence type="ECO:0000256" key="1">
    <source>
        <dbReference type="ARBA" id="ARBA00004141"/>
    </source>
</evidence>
<evidence type="ECO:0000313" key="11">
    <source>
        <dbReference type="EMBL" id="SLN00578.1"/>
    </source>
</evidence>
<feature type="transmembrane region" description="Helical" evidence="9">
    <location>
        <begin position="351"/>
        <end position="374"/>
    </location>
</feature>
<gene>
    <name evidence="11" type="ORF">FM105_12995</name>
</gene>
<keyword evidence="3" id="KW-0813">Transport</keyword>
<dbReference type="PIRSF" id="PIRSF006060">
    <property type="entry name" value="AA_transporter"/>
    <property type="match status" value="1"/>
</dbReference>
<keyword evidence="5" id="KW-0029">Amino-acid transport</keyword>
<feature type="transmembrane region" description="Helical" evidence="9">
    <location>
        <begin position="448"/>
        <end position="466"/>
    </location>
</feature>
<evidence type="ECO:0000256" key="6">
    <source>
        <dbReference type="ARBA" id="ARBA00022989"/>
    </source>
</evidence>
<evidence type="ECO:0000313" key="12">
    <source>
        <dbReference type="Proteomes" id="UP000196581"/>
    </source>
</evidence>
<evidence type="ECO:0000256" key="5">
    <source>
        <dbReference type="ARBA" id="ARBA00022970"/>
    </source>
</evidence>
<feature type="transmembrane region" description="Helical" evidence="9">
    <location>
        <begin position="107"/>
        <end position="128"/>
    </location>
</feature>
<name>A0A1X6XN68_9MICO</name>
<accession>A0A1X6XN68</accession>
<feature type="transmembrane region" description="Helical" evidence="9">
    <location>
        <begin position="178"/>
        <end position="198"/>
    </location>
</feature>
<keyword evidence="12" id="KW-1185">Reference proteome</keyword>
<dbReference type="GO" id="GO:0055085">
    <property type="term" value="P:transmembrane transport"/>
    <property type="evidence" value="ECO:0007669"/>
    <property type="project" value="InterPro"/>
</dbReference>
<evidence type="ECO:0000256" key="4">
    <source>
        <dbReference type="ARBA" id="ARBA00022692"/>
    </source>
</evidence>
<feature type="transmembrane region" description="Helical" evidence="9">
    <location>
        <begin position="218"/>
        <end position="240"/>
    </location>
</feature>
<proteinExistence type="inferred from homology"/>
<feature type="transmembrane region" description="Helical" evidence="9">
    <location>
        <begin position="380"/>
        <end position="403"/>
    </location>
</feature>
<organism evidence="11 12">
    <name type="scientific">Brevibacterium yomogidense</name>
    <dbReference type="NCBI Taxonomy" id="946573"/>
    <lineage>
        <taxon>Bacteria</taxon>
        <taxon>Bacillati</taxon>
        <taxon>Actinomycetota</taxon>
        <taxon>Actinomycetes</taxon>
        <taxon>Micrococcales</taxon>
        <taxon>Brevibacteriaceae</taxon>
        <taxon>Brevibacterium</taxon>
    </lineage>
</organism>
<feature type="transmembrane region" description="Helical" evidence="9">
    <location>
        <begin position="299"/>
        <end position="319"/>
    </location>
</feature>
<feature type="transmembrane region" description="Helical" evidence="9">
    <location>
        <begin position="148"/>
        <end position="166"/>
    </location>
</feature>
<evidence type="ECO:0000256" key="2">
    <source>
        <dbReference type="ARBA" id="ARBA00008583"/>
    </source>
</evidence>
<evidence type="ECO:0000256" key="7">
    <source>
        <dbReference type="ARBA" id="ARBA00023136"/>
    </source>
</evidence>
<dbReference type="Pfam" id="PF00324">
    <property type="entry name" value="AA_permease"/>
    <property type="match status" value="1"/>
</dbReference>
<dbReference type="InterPro" id="IPR004840">
    <property type="entry name" value="Amino_acid_permease_CS"/>
</dbReference>
<feature type="compositionally biased region" description="Polar residues" evidence="8">
    <location>
        <begin position="1"/>
        <end position="25"/>
    </location>
</feature>
<dbReference type="EMBL" id="FWFF01000020">
    <property type="protein sequence ID" value="SLN00578.1"/>
    <property type="molecule type" value="Genomic_DNA"/>
</dbReference>
<feature type="transmembrane region" description="Helical" evidence="9">
    <location>
        <begin position="40"/>
        <end position="63"/>
    </location>
</feature>
<reference evidence="12" key="1">
    <citation type="submission" date="2017-02" db="EMBL/GenBank/DDBJ databases">
        <authorList>
            <person name="Dridi B."/>
        </authorList>
    </citation>
    <scope>NUCLEOTIDE SEQUENCE [LARGE SCALE GENOMIC DNA]</scope>
    <source>
        <strain evidence="12">B Co 03.10</strain>
    </source>
</reference>
<dbReference type="PANTHER" id="PTHR43495">
    <property type="entry name" value="GABA PERMEASE"/>
    <property type="match status" value="1"/>
</dbReference>
<keyword evidence="4 9" id="KW-0812">Transmembrane</keyword>
<evidence type="ECO:0000256" key="8">
    <source>
        <dbReference type="SAM" id="MobiDB-lite"/>
    </source>
</evidence>
<evidence type="ECO:0000256" key="3">
    <source>
        <dbReference type="ARBA" id="ARBA00022448"/>
    </source>
</evidence>
<evidence type="ECO:0000256" key="9">
    <source>
        <dbReference type="SAM" id="Phobius"/>
    </source>
</evidence>
<dbReference type="GO" id="GO:0016020">
    <property type="term" value="C:membrane"/>
    <property type="evidence" value="ECO:0007669"/>
    <property type="project" value="UniProtKB-SubCell"/>
</dbReference>
<dbReference type="Proteomes" id="UP000196581">
    <property type="component" value="Unassembled WGS sequence"/>
</dbReference>
<comment type="similarity">
    <text evidence="2">Belongs to the amino acid-polyamine-organocation (APC) superfamily. Amino acid transporter (AAT) (TC 2.A.3.1) family.</text>
</comment>
<dbReference type="Gene3D" id="1.20.1740.10">
    <property type="entry name" value="Amino acid/polyamine transporter I"/>
    <property type="match status" value="1"/>
</dbReference>
<feature type="region of interest" description="Disordered" evidence="8">
    <location>
        <begin position="1"/>
        <end position="30"/>
    </location>
</feature>
<sequence>MKNQPANSEPTGSSAPADDQTSSPGASGGGLRAAMRPRHLIMMSLGSAIGAGLFVGSGAGIAAAGPAVLVSYAIAGLIVIAVMRMLGEMVAADPNPGAFSYYVGKALGPSAAFAVGWLWWITLCLVVAAEATAAAQIMAGVVPLFPQWGYALAFMVLFTWINLWGVRNFGEFEFWFSFIKVAFVFLFLALGVAFLLGWTPADSPGLTNITETSFMPNGIGGIAAGLLVVVFAFGGIEIVAVAAAETAEPQRSIRSATRTILWRILLFYMGSVGIMVLALPWDDPSLLESPFVAVLNRAGLPVLAAIIGMIIVAALLSSLNANMYGASRMFYSLAQRGMAPRRMGGLNERAVPSLGVWMSVAFGFVAVLLNYFWAEAVLGLLLNIVGSTLIVTWLSAIIAHLILRTRAEKAGEELPLKMWLFPYLSWATLAGLVVIIVLGFTVPDVRTQLLLTFALFAALLVLGRFATRRGVQSADHAVSSPKRSRLDVDEG</sequence>
<feature type="transmembrane region" description="Helical" evidence="9">
    <location>
        <begin position="423"/>
        <end position="442"/>
    </location>
</feature>
<dbReference type="GO" id="GO:0006865">
    <property type="term" value="P:amino acid transport"/>
    <property type="evidence" value="ECO:0007669"/>
    <property type="project" value="UniProtKB-KW"/>
</dbReference>
<dbReference type="PANTHER" id="PTHR43495:SF5">
    <property type="entry name" value="GAMMA-AMINOBUTYRIC ACID PERMEASE"/>
    <property type="match status" value="1"/>
</dbReference>
<feature type="transmembrane region" description="Helical" evidence="9">
    <location>
        <begin position="260"/>
        <end position="279"/>
    </location>
</feature>
<dbReference type="AlphaFoldDB" id="A0A1X6XN68"/>
<evidence type="ECO:0000259" key="10">
    <source>
        <dbReference type="Pfam" id="PF00324"/>
    </source>
</evidence>
<feature type="domain" description="Amino acid permease/ SLC12A" evidence="10">
    <location>
        <begin position="39"/>
        <end position="471"/>
    </location>
</feature>
<feature type="transmembrane region" description="Helical" evidence="9">
    <location>
        <begin position="69"/>
        <end position="86"/>
    </location>
</feature>
<dbReference type="FunFam" id="1.20.1740.10:FF:000001">
    <property type="entry name" value="Amino acid permease"/>
    <property type="match status" value="1"/>
</dbReference>
<dbReference type="InterPro" id="IPR004841">
    <property type="entry name" value="AA-permease/SLC12A_dom"/>
</dbReference>